<dbReference type="InterPro" id="IPR004380">
    <property type="entry name" value="Asp_race"/>
</dbReference>
<organism evidence="3">
    <name type="scientific">Bradyrhizobium septentrionale</name>
    <dbReference type="NCBI Taxonomy" id="1404411"/>
    <lineage>
        <taxon>Bacteria</taxon>
        <taxon>Pseudomonadati</taxon>
        <taxon>Pseudomonadota</taxon>
        <taxon>Alphaproteobacteria</taxon>
        <taxon>Hyphomicrobiales</taxon>
        <taxon>Nitrobacteraceae</taxon>
        <taxon>Bradyrhizobium</taxon>
    </lineage>
</organism>
<evidence type="ECO:0000256" key="2">
    <source>
        <dbReference type="ARBA" id="ARBA00023235"/>
    </source>
</evidence>
<dbReference type="PANTHER" id="PTHR21198:SF7">
    <property type="entry name" value="ASPARTATE-GLUTAMATE RACEMASE FAMILY"/>
    <property type="match status" value="1"/>
</dbReference>
<dbReference type="PANTHER" id="PTHR21198">
    <property type="entry name" value="GLUTAMATE RACEMASE"/>
    <property type="match status" value="1"/>
</dbReference>
<dbReference type="InterPro" id="IPR015942">
    <property type="entry name" value="Asp/Glu/hydantoin_racemase"/>
</dbReference>
<comment type="caution">
    <text evidence="3">The sequence shown here is derived from an EMBL/GenBank/DDBJ whole genome shotgun (WGS) entry which is preliminary data.</text>
</comment>
<dbReference type="Gene3D" id="3.40.50.1860">
    <property type="match status" value="2"/>
</dbReference>
<keyword evidence="2" id="KW-0413">Isomerase</keyword>
<comment type="similarity">
    <text evidence="1">Belongs to the aspartate/glutamate racemases family.</text>
</comment>
<dbReference type="Pfam" id="PF01177">
    <property type="entry name" value="Asp_Glu_race"/>
    <property type="match status" value="1"/>
</dbReference>
<sequence>MWRSVEVENTKVEQTIGLIGGMSWESTAIYYKEINEIVRRRRGGLASADILLRSVNFEDINALQRAGDWEQAAKRLAKIARQLVDGGAGCILICTNTMHLIADTVAENLGVPLIHIIDVTGAALVTASIKRPLLLATLYTMEQPFYCDRLRERFDLSPIVPDEKDRSRIHNVIFNELCCGVISDQSRQAFIEIIARGRARGADAVILGCTEIGLLIGPEHTQLSLFDSAKLHAKAAADFADGKPPAGAVSVEPHRGCPTMTADRAPRYSLSSHLQSCAEVEEH</sequence>
<dbReference type="SUPFAM" id="SSF53681">
    <property type="entry name" value="Aspartate/glutamate racemase"/>
    <property type="match status" value="2"/>
</dbReference>
<dbReference type="InterPro" id="IPR033134">
    <property type="entry name" value="Asp/Glu_racemase_AS_2"/>
</dbReference>
<dbReference type="EMBL" id="JAAOLE020000001">
    <property type="protein sequence ID" value="NVI48191.1"/>
    <property type="molecule type" value="Genomic_DNA"/>
</dbReference>
<evidence type="ECO:0000256" key="1">
    <source>
        <dbReference type="ARBA" id="ARBA00007847"/>
    </source>
</evidence>
<reference evidence="3" key="1">
    <citation type="submission" date="2020-06" db="EMBL/GenBank/DDBJ databases">
        <title>Whole Genome Sequence of Bradyrhizobium sp. Strain 1S1.</title>
        <authorList>
            <person name="Bromfield E.S.P."/>
            <person name="Cloutier S."/>
        </authorList>
    </citation>
    <scope>NUCLEOTIDE SEQUENCE [LARGE SCALE GENOMIC DNA]</scope>
    <source>
        <strain evidence="3">1S1</strain>
    </source>
</reference>
<dbReference type="NCBIfam" id="TIGR00035">
    <property type="entry name" value="asp_race"/>
    <property type="match status" value="1"/>
</dbReference>
<dbReference type="AlphaFoldDB" id="A0A974A3A0"/>
<name>A0A974A3A0_9BRAD</name>
<dbReference type="RefSeq" id="WP_084518697.1">
    <property type="nucleotide sequence ID" value="NZ_CP088285.1"/>
</dbReference>
<protein>
    <submittedName>
        <fullName evidence="3">Aspartate/glutamate racemase family protein</fullName>
    </submittedName>
</protein>
<gene>
    <name evidence="3" type="ORF">HAP48_035785</name>
</gene>
<accession>A0A974A3A0</accession>
<dbReference type="InterPro" id="IPR001920">
    <property type="entry name" value="Asp/Glu_race"/>
</dbReference>
<proteinExistence type="inferred from homology"/>
<dbReference type="GO" id="GO:0047661">
    <property type="term" value="F:amino-acid racemase activity"/>
    <property type="evidence" value="ECO:0007669"/>
    <property type="project" value="InterPro"/>
</dbReference>
<dbReference type="PROSITE" id="PS00924">
    <property type="entry name" value="ASP_GLU_RACEMASE_2"/>
    <property type="match status" value="1"/>
</dbReference>
<evidence type="ECO:0000313" key="3">
    <source>
        <dbReference type="EMBL" id="NVI48191.1"/>
    </source>
</evidence>